<proteinExistence type="predicted"/>
<gene>
    <name evidence="1" type="ORF">KO493_00770</name>
</gene>
<sequence>MKNNLLKPIIAFFIIASTVYSCAEDEISIPDLDNEIEEITNDGMDDEKDAEITNFTVTELSQIVPFYNGDVIAFADTSILPEALMTKGFVISNDSKKNINHEIYIQDKALNPTGGVVIDVAVDDIYRTLGVGQEIQVKLAGLGMQKIGSTIHIGTYDKVSKSITPISSDQFDTHIIKTDITETIVPKVLTIQQALESTDPNALNTTLPTILVTLENIQLREDQLGSTYADVDNTISVNGSHVIKALTDCDSGLSIDLQNSISSNFNSRAFPNEQGTITGILSSNTLIIREIDDIVFEETRCEIVENVLDPGVLLSEDFQSISKIGEIISLNGWENMNISNPQLLKFWISNMTDTDAFAEIEQGGATTNYDAWLITKEIEIDQVRTLKLTFDINVHKHNSDNLKLFIIDNVTGDIIDFDEANEIEDVVPLNNTEGFNTQELTITIPENLDQFRIGFRYKKGSTAATTEYQIDNIILTEDPVQ</sequence>
<keyword evidence="2" id="KW-1185">Reference proteome</keyword>
<name>A0ACC5U4J9_9FLAO</name>
<protein>
    <submittedName>
        <fullName evidence="1">Choice-of-anchor J domain-containing protein</fullName>
    </submittedName>
</protein>
<accession>A0ACC5U4J9</accession>
<dbReference type="EMBL" id="JAHKPD010000004">
    <property type="protein sequence ID" value="MBU2949232.1"/>
    <property type="molecule type" value="Genomic_DNA"/>
</dbReference>
<evidence type="ECO:0000313" key="2">
    <source>
        <dbReference type="Proteomes" id="UP001647509"/>
    </source>
</evidence>
<dbReference type="Proteomes" id="UP001647509">
    <property type="component" value="Unassembled WGS sequence"/>
</dbReference>
<comment type="caution">
    <text evidence="1">The sequence shown here is derived from an EMBL/GenBank/DDBJ whole genome shotgun (WGS) entry which is preliminary data.</text>
</comment>
<organism evidence="1 2">
    <name type="scientific">Pseudotamlana agarivorans</name>
    <dbReference type="NCBI Taxonomy" id="481183"/>
    <lineage>
        <taxon>Bacteria</taxon>
        <taxon>Pseudomonadati</taxon>
        <taxon>Bacteroidota</taxon>
        <taxon>Flavobacteriia</taxon>
        <taxon>Flavobacteriales</taxon>
        <taxon>Flavobacteriaceae</taxon>
        <taxon>Pseudotamlana</taxon>
    </lineage>
</organism>
<evidence type="ECO:0000313" key="1">
    <source>
        <dbReference type="EMBL" id="MBU2949232.1"/>
    </source>
</evidence>
<reference evidence="1" key="1">
    <citation type="submission" date="2021-05" db="EMBL/GenBank/DDBJ databases">
        <title>Draft genomes of bacteria isolated from model marine particles.</title>
        <authorList>
            <person name="Datta M.S."/>
            <person name="Schwartzman J.A."/>
            <person name="Enke T.N."/>
            <person name="Saavedra J."/>
            <person name="Cermak N."/>
            <person name="Cordero O.X."/>
        </authorList>
    </citation>
    <scope>NUCLEOTIDE SEQUENCE</scope>
    <source>
        <strain evidence="1">I2M19</strain>
    </source>
</reference>